<dbReference type="WBParaSite" id="Csp11.Scaffold629.g9186.t1">
    <property type="protein sequence ID" value="Csp11.Scaffold629.g9186.t1"/>
    <property type="gene ID" value="Csp11.Scaffold629.g9186"/>
</dbReference>
<dbReference type="GO" id="GO:0007606">
    <property type="term" value="P:sensory perception of chemical stimulus"/>
    <property type="evidence" value="ECO:0007669"/>
    <property type="project" value="UniProtKB-UniRule"/>
</dbReference>
<feature type="transmembrane region" description="Helical" evidence="6">
    <location>
        <begin position="43"/>
        <end position="66"/>
    </location>
</feature>
<comment type="similarity">
    <text evidence="2 6">Belongs to the nematode receptor-like protein srg family.</text>
</comment>
<protein>
    <recommendedName>
        <fullName evidence="6">Serpentine receptor class gamma</fullName>
    </recommendedName>
</protein>
<sequence>MYIITNHIRFAKSLTQIAMVLNRMSCVLMPVGYDTIWKKLTPVVWITLLVFPFTGTWNLFISRVYIGPTRGGFTMNYIKAVDWAALSMFQSIFILTALFFTVICTSITLYKLFMLPGRIKSIEKTLCISSTVISISFLLVAATQVGYCSHEITVVDSFIYPLLSALLATKTSCMFFNSTLSTLLQTGVVIVVTDKKLRDSILPCISRIQKGAVSPTVNRGRSVSLY</sequence>
<dbReference type="eggNOG" id="ENOG502TJMN">
    <property type="taxonomic scope" value="Eukaryota"/>
</dbReference>
<comment type="caution">
    <text evidence="6">Lacks conserved residue(s) required for the propagation of feature annotation.</text>
</comment>
<dbReference type="Proteomes" id="UP000095282">
    <property type="component" value="Unplaced"/>
</dbReference>
<evidence type="ECO:0000256" key="2">
    <source>
        <dbReference type="ARBA" id="ARBA00005692"/>
    </source>
</evidence>
<comment type="subcellular location">
    <subcellularLocation>
        <location evidence="1">Membrane</location>
        <topology evidence="1">Multi-pass membrane protein</topology>
    </subcellularLocation>
</comment>
<name>A0A1I7UGU5_9PELO</name>
<dbReference type="PRINTS" id="PR00698">
    <property type="entry name" value="TMPROTEINSRG"/>
</dbReference>
<keyword evidence="3 6" id="KW-0812">Transmembrane</keyword>
<proteinExistence type="inferred from homology"/>
<evidence type="ECO:0000313" key="8">
    <source>
        <dbReference type="WBParaSite" id="Csp11.Scaffold629.g9186.t1"/>
    </source>
</evidence>
<evidence type="ECO:0000256" key="5">
    <source>
        <dbReference type="ARBA" id="ARBA00023136"/>
    </source>
</evidence>
<keyword evidence="7" id="KW-1185">Reference proteome</keyword>
<dbReference type="PANTHER" id="PTHR31627:SF12">
    <property type="entry name" value="SERPENTINE RECEPTOR CLASS GAMMA-11-RELATED"/>
    <property type="match status" value="1"/>
</dbReference>
<feature type="transmembrane region" description="Helical" evidence="6">
    <location>
        <begin position="86"/>
        <end position="113"/>
    </location>
</feature>
<evidence type="ECO:0000256" key="1">
    <source>
        <dbReference type="ARBA" id="ARBA00004141"/>
    </source>
</evidence>
<dbReference type="Pfam" id="PF02118">
    <property type="entry name" value="Srg"/>
    <property type="match status" value="1"/>
</dbReference>
<dbReference type="GO" id="GO:0004888">
    <property type="term" value="F:transmembrane signaling receptor activity"/>
    <property type="evidence" value="ECO:0007669"/>
    <property type="project" value="InterPro"/>
</dbReference>
<dbReference type="PANTHER" id="PTHR31627">
    <property type="entry name" value="SERPENTINE RECEPTOR CLASS GAMMA-RELATED"/>
    <property type="match status" value="1"/>
</dbReference>
<accession>A0A1I7UGU5</accession>
<organism evidence="7 8">
    <name type="scientific">Caenorhabditis tropicalis</name>
    <dbReference type="NCBI Taxonomy" id="1561998"/>
    <lineage>
        <taxon>Eukaryota</taxon>
        <taxon>Metazoa</taxon>
        <taxon>Ecdysozoa</taxon>
        <taxon>Nematoda</taxon>
        <taxon>Chromadorea</taxon>
        <taxon>Rhabditida</taxon>
        <taxon>Rhabditina</taxon>
        <taxon>Rhabditomorpha</taxon>
        <taxon>Rhabditoidea</taxon>
        <taxon>Rhabditidae</taxon>
        <taxon>Peloderinae</taxon>
        <taxon>Caenorhabditis</taxon>
    </lineage>
</organism>
<keyword evidence="5 6" id="KW-0472">Membrane</keyword>
<keyword evidence="4 6" id="KW-1133">Transmembrane helix</keyword>
<evidence type="ECO:0000256" key="4">
    <source>
        <dbReference type="ARBA" id="ARBA00022989"/>
    </source>
</evidence>
<dbReference type="AlphaFoldDB" id="A0A1I7UGU5"/>
<evidence type="ECO:0000256" key="3">
    <source>
        <dbReference type="ARBA" id="ARBA00022692"/>
    </source>
</evidence>
<dbReference type="GO" id="GO:0016020">
    <property type="term" value="C:membrane"/>
    <property type="evidence" value="ECO:0007669"/>
    <property type="project" value="UniProtKB-SubCell"/>
</dbReference>
<dbReference type="InterPro" id="IPR000609">
    <property type="entry name" value="7TM_GPCR_serpentine_rcpt_Srg"/>
</dbReference>
<reference evidence="8" key="1">
    <citation type="submission" date="2016-11" db="UniProtKB">
        <authorList>
            <consortium name="WormBaseParasite"/>
        </authorList>
    </citation>
    <scope>IDENTIFICATION</scope>
</reference>
<evidence type="ECO:0000313" key="7">
    <source>
        <dbReference type="Proteomes" id="UP000095282"/>
    </source>
</evidence>
<evidence type="ECO:0000256" key="6">
    <source>
        <dbReference type="RuleBase" id="RU280813"/>
    </source>
</evidence>
<dbReference type="InterPro" id="IPR051119">
    <property type="entry name" value="Nematode_SR-like"/>
</dbReference>
<feature type="transmembrane region" description="Helical" evidence="6">
    <location>
        <begin position="158"/>
        <end position="176"/>
    </location>
</feature>
<feature type="transmembrane region" description="Helical" evidence="6">
    <location>
        <begin position="125"/>
        <end position="146"/>
    </location>
</feature>